<dbReference type="InterPro" id="IPR051531">
    <property type="entry name" value="N-acetyltransferase"/>
</dbReference>
<dbReference type="CDD" id="cd04301">
    <property type="entry name" value="NAT_SF"/>
    <property type="match status" value="1"/>
</dbReference>
<reference evidence="6" key="1">
    <citation type="journal article" date="2019" name="Int. J. Syst. Evol. Microbiol.">
        <title>The Global Catalogue of Microorganisms (GCM) 10K type strain sequencing project: providing services to taxonomists for standard genome sequencing and annotation.</title>
        <authorList>
            <consortium name="The Broad Institute Genomics Platform"/>
            <consortium name="The Broad Institute Genome Sequencing Center for Infectious Disease"/>
            <person name="Wu L."/>
            <person name="Ma J."/>
        </authorList>
    </citation>
    <scope>NUCLEOTIDE SEQUENCE [LARGE SCALE GENOMIC DNA]</scope>
    <source>
        <strain evidence="6">JCM 18961</strain>
    </source>
</reference>
<evidence type="ECO:0000259" key="4">
    <source>
        <dbReference type="PROSITE" id="PS51186"/>
    </source>
</evidence>
<feature type="domain" description="N-acetyltransferase" evidence="4">
    <location>
        <begin position="6"/>
        <end position="169"/>
    </location>
</feature>
<dbReference type="InterPro" id="IPR016181">
    <property type="entry name" value="Acyl_CoA_acyltransferase"/>
</dbReference>
<evidence type="ECO:0000256" key="2">
    <source>
        <dbReference type="ARBA" id="ARBA00023315"/>
    </source>
</evidence>
<evidence type="ECO:0000313" key="5">
    <source>
        <dbReference type="EMBL" id="GAA4718859.1"/>
    </source>
</evidence>
<dbReference type="Proteomes" id="UP001500556">
    <property type="component" value="Unassembled WGS sequence"/>
</dbReference>
<keyword evidence="1" id="KW-0808">Transferase</keyword>
<dbReference type="Pfam" id="PF13302">
    <property type="entry name" value="Acetyltransf_3"/>
    <property type="match status" value="1"/>
</dbReference>
<sequence>MLPDGYVLRPLSADASSALAAAAARNREHLRPWEPLRPESFFTEEGQREVIAGRLRQVELGLYDCWLLWHGTEVVGSANLQNIVRGAMQGADVGYWVDHAHLRRGLAVALLQHLVQRGHDLGLHRLGASTMVANVASQAVLRRCGFEQCGLVPEFLYLNGAWSDSLLFNLVLHDGPPRA</sequence>
<gene>
    <name evidence="5" type="ORF">GCM10025782_15190</name>
</gene>
<evidence type="ECO:0000256" key="3">
    <source>
        <dbReference type="ARBA" id="ARBA00038502"/>
    </source>
</evidence>
<keyword evidence="6" id="KW-1185">Reference proteome</keyword>
<dbReference type="RefSeq" id="WP_345502254.1">
    <property type="nucleotide sequence ID" value="NZ_BAABLO010000004.1"/>
</dbReference>
<accession>A0ABP8XZS0</accession>
<evidence type="ECO:0000256" key="1">
    <source>
        <dbReference type="ARBA" id="ARBA00022679"/>
    </source>
</evidence>
<dbReference type="EMBL" id="BAABLO010000004">
    <property type="protein sequence ID" value="GAA4718859.1"/>
    <property type="molecule type" value="Genomic_DNA"/>
</dbReference>
<evidence type="ECO:0000313" key="6">
    <source>
        <dbReference type="Proteomes" id="UP001500556"/>
    </source>
</evidence>
<dbReference type="InterPro" id="IPR000182">
    <property type="entry name" value="GNAT_dom"/>
</dbReference>
<dbReference type="PROSITE" id="PS51186">
    <property type="entry name" value="GNAT"/>
    <property type="match status" value="1"/>
</dbReference>
<comment type="caution">
    <text evidence="5">The sequence shown here is derived from an EMBL/GenBank/DDBJ whole genome shotgun (WGS) entry which is preliminary data.</text>
</comment>
<dbReference type="PANTHER" id="PTHR43792">
    <property type="entry name" value="GNAT FAMILY, PUTATIVE (AFU_ORTHOLOGUE AFUA_3G00765)-RELATED-RELATED"/>
    <property type="match status" value="1"/>
</dbReference>
<dbReference type="SUPFAM" id="SSF55729">
    <property type="entry name" value="Acyl-CoA N-acyltransferases (Nat)"/>
    <property type="match status" value="1"/>
</dbReference>
<dbReference type="PANTHER" id="PTHR43792:SF8">
    <property type="entry name" value="[RIBOSOMAL PROTEIN US5]-ALANINE N-ACETYLTRANSFERASE"/>
    <property type="match status" value="1"/>
</dbReference>
<organism evidence="5 6">
    <name type="scientific">Pedococcus ginsenosidimutans</name>
    <dbReference type="NCBI Taxonomy" id="490570"/>
    <lineage>
        <taxon>Bacteria</taxon>
        <taxon>Bacillati</taxon>
        <taxon>Actinomycetota</taxon>
        <taxon>Actinomycetes</taxon>
        <taxon>Micrococcales</taxon>
        <taxon>Intrasporangiaceae</taxon>
        <taxon>Pedococcus</taxon>
    </lineage>
</organism>
<keyword evidence="2" id="KW-0012">Acyltransferase</keyword>
<name>A0ABP8XZS0_9MICO</name>
<dbReference type="Gene3D" id="3.40.630.30">
    <property type="match status" value="1"/>
</dbReference>
<proteinExistence type="inferred from homology"/>
<protein>
    <submittedName>
        <fullName evidence="5">GNAT family protein</fullName>
    </submittedName>
</protein>
<comment type="similarity">
    <text evidence="3">Belongs to the acetyltransferase family. RimJ subfamily.</text>
</comment>